<dbReference type="PANTHER" id="PTHR43859:SF4">
    <property type="entry name" value="BUTANOATE--COA LIGASE AAE1-RELATED"/>
    <property type="match status" value="1"/>
</dbReference>
<dbReference type="GO" id="GO:0006631">
    <property type="term" value="P:fatty acid metabolic process"/>
    <property type="evidence" value="ECO:0007669"/>
    <property type="project" value="UniProtKB-KW"/>
</dbReference>
<accession>A0AAN7L3U9</accession>
<dbReference type="PANTHER" id="PTHR43859">
    <property type="entry name" value="ACYL-ACTIVATING ENZYME"/>
    <property type="match status" value="1"/>
</dbReference>
<comment type="similarity">
    <text evidence="1">Belongs to the ATP-dependent AMP-binding enzyme family.</text>
</comment>
<evidence type="ECO:0000313" key="7">
    <source>
        <dbReference type="Proteomes" id="UP001345219"/>
    </source>
</evidence>
<dbReference type="Gene3D" id="3.30.300.30">
    <property type="match status" value="1"/>
</dbReference>
<dbReference type="SUPFAM" id="SSF56801">
    <property type="entry name" value="Acetyl-CoA synthetase-like"/>
    <property type="match status" value="1"/>
</dbReference>
<evidence type="ECO:0000313" key="6">
    <source>
        <dbReference type="EMBL" id="KAK4773947.1"/>
    </source>
</evidence>
<evidence type="ECO:0000256" key="4">
    <source>
        <dbReference type="ARBA" id="ARBA00023098"/>
    </source>
</evidence>
<keyword evidence="3" id="KW-0276">Fatty acid metabolism</keyword>
<gene>
    <name evidence="6" type="ORF">SAY87_028966</name>
</gene>
<sequence>MIATGPARYVSSLEVEEVLSSHSEVVEAAIVGRSDSQHVPCAFVKVRKGSDLKEEEIVEFCGGRLPSHMVPRAVYFEDMPKNSTGKTHKHLLRERANDKGWLIKMETKWSIIAQNPSPNLINVCNARYV</sequence>
<dbReference type="InterPro" id="IPR025110">
    <property type="entry name" value="AMP-bd_C"/>
</dbReference>
<evidence type="ECO:0000256" key="3">
    <source>
        <dbReference type="ARBA" id="ARBA00022832"/>
    </source>
</evidence>
<reference evidence="6 7" key="1">
    <citation type="journal article" date="2023" name="Hortic Res">
        <title>Pangenome of water caltrop reveals structural variations and asymmetric subgenome divergence after allopolyploidization.</title>
        <authorList>
            <person name="Zhang X."/>
            <person name="Chen Y."/>
            <person name="Wang L."/>
            <person name="Yuan Y."/>
            <person name="Fang M."/>
            <person name="Shi L."/>
            <person name="Lu R."/>
            <person name="Comes H.P."/>
            <person name="Ma Y."/>
            <person name="Chen Y."/>
            <person name="Huang G."/>
            <person name="Zhou Y."/>
            <person name="Zheng Z."/>
            <person name="Qiu Y."/>
        </authorList>
    </citation>
    <scope>NUCLEOTIDE SEQUENCE [LARGE SCALE GENOMIC DNA]</scope>
    <source>
        <tissue evidence="6">Roots</tissue>
    </source>
</reference>
<dbReference type="Proteomes" id="UP001345219">
    <property type="component" value="Chromosome 22"/>
</dbReference>
<dbReference type="Pfam" id="PF13193">
    <property type="entry name" value="AMP-binding_C"/>
    <property type="match status" value="1"/>
</dbReference>
<dbReference type="GO" id="GO:0016874">
    <property type="term" value="F:ligase activity"/>
    <property type="evidence" value="ECO:0007669"/>
    <property type="project" value="UniProtKB-KW"/>
</dbReference>
<keyword evidence="4" id="KW-0443">Lipid metabolism</keyword>
<keyword evidence="7" id="KW-1185">Reference proteome</keyword>
<dbReference type="EMBL" id="JAXIOK010000004">
    <property type="protein sequence ID" value="KAK4773947.1"/>
    <property type="molecule type" value="Genomic_DNA"/>
</dbReference>
<dbReference type="AlphaFoldDB" id="A0AAN7L3U9"/>
<protein>
    <recommendedName>
        <fullName evidence="5">AMP-binding enzyme C-terminal domain-containing protein</fullName>
    </recommendedName>
</protein>
<evidence type="ECO:0000256" key="2">
    <source>
        <dbReference type="ARBA" id="ARBA00022598"/>
    </source>
</evidence>
<feature type="domain" description="AMP-binding enzyme C-terminal" evidence="5">
    <location>
        <begin position="14"/>
        <end position="86"/>
    </location>
</feature>
<organism evidence="6 7">
    <name type="scientific">Trapa incisa</name>
    <dbReference type="NCBI Taxonomy" id="236973"/>
    <lineage>
        <taxon>Eukaryota</taxon>
        <taxon>Viridiplantae</taxon>
        <taxon>Streptophyta</taxon>
        <taxon>Embryophyta</taxon>
        <taxon>Tracheophyta</taxon>
        <taxon>Spermatophyta</taxon>
        <taxon>Magnoliopsida</taxon>
        <taxon>eudicotyledons</taxon>
        <taxon>Gunneridae</taxon>
        <taxon>Pentapetalae</taxon>
        <taxon>rosids</taxon>
        <taxon>malvids</taxon>
        <taxon>Myrtales</taxon>
        <taxon>Lythraceae</taxon>
        <taxon>Trapa</taxon>
    </lineage>
</organism>
<name>A0AAN7L3U9_9MYRT</name>
<evidence type="ECO:0000259" key="5">
    <source>
        <dbReference type="Pfam" id="PF13193"/>
    </source>
</evidence>
<evidence type="ECO:0000256" key="1">
    <source>
        <dbReference type="ARBA" id="ARBA00006432"/>
    </source>
</evidence>
<keyword evidence="2" id="KW-0436">Ligase</keyword>
<comment type="caution">
    <text evidence="6">The sequence shown here is derived from an EMBL/GenBank/DDBJ whole genome shotgun (WGS) entry which is preliminary data.</text>
</comment>
<dbReference type="InterPro" id="IPR045851">
    <property type="entry name" value="AMP-bd_C_sf"/>
</dbReference>
<proteinExistence type="inferred from homology"/>